<dbReference type="AlphaFoldDB" id="A0A093XEU3"/>
<keyword evidence="2" id="KW-0285">Flavoprotein</keyword>
<dbReference type="Gene3D" id="3.50.50.60">
    <property type="entry name" value="FAD/NAD(P)-binding domain"/>
    <property type="match status" value="1"/>
</dbReference>
<evidence type="ECO:0000259" key="6">
    <source>
        <dbReference type="Pfam" id="PF01494"/>
    </source>
</evidence>
<proteinExistence type="inferred from homology"/>
<dbReference type="Pfam" id="PF07976">
    <property type="entry name" value="Phe_hydrox_dim"/>
    <property type="match status" value="1"/>
</dbReference>
<comment type="similarity">
    <text evidence="1">Belongs to the PheA/TfdB FAD monooxygenase family.</text>
</comment>
<dbReference type="InterPro" id="IPR012941">
    <property type="entry name" value="Phe_hydrox_C_dim_dom"/>
</dbReference>
<evidence type="ECO:0000259" key="7">
    <source>
        <dbReference type="Pfam" id="PF07976"/>
    </source>
</evidence>
<evidence type="ECO:0000256" key="2">
    <source>
        <dbReference type="ARBA" id="ARBA00022630"/>
    </source>
</evidence>
<name>A0A093XEU3_TALMA</name>
<dbReference type="eggNOG" id="KOG3855">
    <property type="taxonomic scope" value="Eukaryota"/>
</dbReference>
<dbReference type="GO" id="GO:0016709">
    <property type="term" value="F:oxidoreductase activity, acting on paired donors, with incorporation or reduction of molecular oxygen, NAD(P)H as one donor, and incorporation of one atom of oxygen"/>
    <property type="evidence" value="ECO:0007669"/>
    <property type="project" value="UniProtKB-ARBA"/>
</dbReference>
<accession>A0A093XEU3</accession>
<dbReference type="PANTHER" id="PTHR43004:SF5">
    <property type="entry name" value="FAD-BINDING DOMAIN-CONTAINING PROTEIN"/>
    <property type="match status" value="1"/>
</dbReference>
<dbReference type="GO" id="GO:0071949">
    <property type="term" value="F:FAD binding"/>
    <property type="evidence" value="ECO:0007669"/>
    <property type="project" value="InterPro"/>
</dbReference>
<feature type="region of interest" description="Disordered" evidence="5">
    <location>
        <begin position="632"/>
        <end position="675"/>
    </location>
</feature>
<dbReference type="PRINTS" id="PR00420">
    <property type="entry name" value="RNGMNOXGNASE"/>
</dbReference>
<protein>
    <submittedName>
        <fullName evidence="8">Phenol 2-monooxygenase</fullName>
    </submittedName>
</protein>
<evidence type="ECO:0000256" key="1">
    <source>
        <dbReference type="ARBA" id="ARBA00007801"/>
    </source>
</evidence>
<comment type="caution">
    <text evidence="8">The sequence shown here is derived from an EMBL/GenBank/DDBJ whole genome shotgun (WGS) entry which is preliminary data.</text>
</comment>
<dbReference type="InterPro" id="IPR002938">
    <property type="entry name" value="FAD-bd"/>
</dbReference>
<dbReference type="Gene3D" id="3.40.30.20">
    <property type="match status" value="1"/>
</dbReference>
<organism evidence="8">
    <name type="scientific">Talaromyces marneffei PM1</name>
    <dbReference type="NCBI Taxonomy" id="1077442"/>
    <lineage>
        <taxon>Eukaryota</taxon>
        <taxon>Fungi</taxon>
        <taxon>Dikarya</taxon>
        <taxon>Ascomycota</taxon>
        <taxon>Pezizomycotina</taxon>
        <taxon>Eurotiomycetes</taxon>
        <taxon>Eurotiomycetidae</taxon>
        <taxon>Eurotiales</taxon>
        <taxon>Trichocomaceae</taxon>
        <taxon>Talaromyces</taxon>
        <taxon>Talaromyces sect. Talaromyces</taxon>
    </lineage>
</organism>
<keyword evidence="4" id="KW-0560">Oxidoreductase</keyword>
<dbReference type="Pfam" id="PF01494">
    <property type="entry name" value="FAD_binding_3"/>
    <property type="match status" value="1"/>
</dbReference>
<evidence type="ECO:0000256" key="5">
    <source>
        <dbReference type="SAM" id="MobiDB-lite"/>
    </source>
</evidence>
<dbReference type="SUPFAM" id="SSF54373">
    <property type="entry name" value="FAD-linked reductases, C-terminal domain"/>
    <property type="match status" value="1"/>
</dbReference>
<dbReference type="InterPro" id="IPR036249">
    <property type="entry name" value="Thioredoxin-like_sf"/>
</dbReference>
<feature type="domain" description="Phenol hydroxylase-like C-terminal dimerisation" evidence="7">
    <location>
        <begin position="435"/>
        <end position="562"/>
    </location>
</feature>
<feature type="domain" description="FAD-binding" evidence="6">
    <location>
        <begin position="4"/>
        <end position="358"/>
    </location>
</feature>
<dbReference type="EMBL" id="JPOX01000033">
    <property type="protein sequence ID" value="KFX43728.1"/>
    <property type="molecule type" value="Genomic_DNA"/>
</dbReference>
<sequence length="709" mass="77263">MLDRVDVLVCGGGPTGLLTGLGLARQGISTVVIEKCKKSEQARFGRASLLYPRTLELLDQVDVWESMAEIAHISRGYVNYNGGKRVISGTYHSIFNQLHGTYFDYVVNIRQKYSEQIFRKAFEGYGGTFYEQYELLSIVQDNNAADDYALTVRVKNNVTGEEHQVKCKYLVGADGKNSAVRQLVEIPFTGDNTGIKWFRMDAVVKTDMPDARVGMASIESPVYGHVLWMCQDHGRTRIGFSLPPKLADRFGSEITEAEVRQAAKEAVAPFSLEFETVDWWTFVGQRVADTFRNKRVFLAGDACHSHSSGAGQGMNAGAQDALNLSWKLGGFLKGWYDESVLDTYEQERRPEAQRIIDQDKTLSALITGKIPEGVGRPGANSFEILGEFIASTMRYTLGLDVHYETNILNQKANIGLTSAGWPGRDVLLRRPGSRIPVRLQQVTKNVGRFHVLVFTGNPALTGDSLRSLRSYMDSEESFTRDLPDIFDYLTIIPGDSPQSDHYLGVARWGKAFYDCDQSAACTYGFSAALGGVVVLRPDGILGYSGELGEGKALGEYFRKFIKAIVASPQKPDAPIVAETEAKPTGEVEFDGEAAASKLVVNGVNGVHSETETPIVNGAHSEAEAPVVKGVHSETETPVANGGHSETETPVANGGHSETETPVANGGHSETETPIVKGAHPDIQTPILNEVHSDIQTSIPIREAPAPIAA</sequence>
<gene>
    <name evidence="8" type="ORF">GQ26_0330640</name>
</gene>
<reference evidence="8" key="1">
    <citation type="journal article" date="2014" name="PLoS Genet.">
        <title>Signature Gene Expression Reveals Novel Clues to the Molecular Mechanisms of Dimorphic Transition in Penicillium marneffei.</title>
        <authorList>
            <person name="Yang E."/>
            <person name="Wang G."/>
            <person name="Cai J."/>
            <person name="Woo P.C."/>
            <person name="Lau S.K."/>
            <person name="Yuen K.-Y."/>
            <person name="Chow W.-N."/>
            <person name="Lin X."/>
        </authorList>
    </citation>
    <scope>NUCLEOTIDE SEQUENCE [LARGE SCALE GENOMIC DNA]</scope>
    <source>
        <strain evidence="8">PM1</strain>
    </source>
</reference>
<dbReference type="SUPFAM" id="SSF51905">
    <property type="entry name" value="FAD/NAD(P)-binding domain"/>
    <property type="match status" value="1"/>
</dbReference>
<keyword evidence="8" id="KW-0503">Monooxygenase</keyword>
<dbReference type="InterPro" id="IPR038220">
    <property type="entry name" value="PHOX_C_sf"/>
</dbReference>
<dbReference type="HOGENOM" id="CLU_009665_9_4_1"/>
<evidence type="ECO:0000256" key="4">
    <source>
        <dbReference type="ARBA" id="ARBA00023002"/>
    </source>
</evidence>
<keyword evidence="3" id="KW-0274">FAD</keyword>
<dbReference type="PANTHER" id="PTHR43004">
    <property type="entry name" value="TRK SYSTEM POTASSIUM UPTAKE PROTEIN"/>
    <property type="match status" value="1"/>
</dbReference>
<dbReference type="InterPro" id="IPR036188">
    <property type="entry name" value="FAD/NAD-bd_sf"/>
</dbReference>
<dbReference type="SUPFAM" id="SSF52833">
    <property type="entry name" value="Thioredoxin-like"/>
    <property type="match status" value="1"/>
</dbReference>
<dbReference type="Gene3D" id="3.30.9.10">
    <property type="entry name" value="D-Amino Acid Oxidase, subunit A, domain 2"/>
    <property type="match status" value="1"/>
</dbReference>
<dbReference type="InterPro" id="IPR050641">
    <property type="entry name" value="RIFMO-like"/>
</dbReference>
<evidence type="ECO:0000313" key="8">
    <source>
        <dbReference type="EMBL" id="KFX43728.1"/>
    </source>
</evidence>
<evidence type="ECO:0000256" key="3">
    <source>
        <dbReference type="ARBA" id="ARBA00022827"/>
    </source>
</evidence>